<dbReference type="PANTHER" id="PTHR38764:SF1">
    <property type="entry name" value="ACYL CARRIER PROTEIN PHOSPHODIESTERASE"/>
    <property type="match status" value="1"/>
</dbReference>
<evidence type="ECO:0000313" key="6">
    <source>
        <dbReference type="Proteomes" id="UP000323164"/>
    </source>
</evidence>
<organism evidence="5 6">
    <name type="scientific">Cognatilysobacter lacus</name>
    <dbReference type="NCBI Taxonomy" id="1643323"/>
    <lineage>
        <taxon>Bacteria</taxon>
        <taxon>Pseudomonadati</taxon>
        <taxon>Pseudomonadota</taxon>
        <taxon>Gammaproteobacteria</taxon>
        <taxon>Lysobacterales</taxon>
        <taxon>Lysobacteraceae</taxon>
        <taxon>Cognatilysobacter</taxon>
    </lineage>
</organism>
<dbReference type="RefSeq" id="WP_149351917.1">
    <property type="nucleotide sequence ID" value="NZ_VTRV01000020.1"/>
</dbReference>
<evidence type="ECO:0000256" key="2">
    <source>
        <dbReference type="ARBA" id="ARBA00022801"/>
    </source>
</evidence>
<keyword evidence="6" id="KW-1185">Reference proteome</keyword>
<evidence type="ECO:0000313" key="5">
    <source>
        <dbReference type="EMBL" id="TZF90974.1"/>
    </source>
</evidence>
<dbReference type="AlphaFoldDB" id="A0A5D8ZE91"/>
<dbReference type="InterPro" id="IPR007431">
    <property type="entry name" value="ACP_PD"/>
</dbReference>
<accession>A0A5D8ZE91</accession>
<dbReference type="PANTHER" id="PTHR38764">
    <property type="entry name" value="ACYL CARRIER PROTEIN PHOSPHODIESTERASE"/>
    <property type="match status" value="1"/>
</dbReference>
<dbReference type="PIRSF" id="PIRSF011489">
    <property type="entry name" value="DUF479"/>
    <property type="match status" value="1"/>
</dbReference>
<proteinExistence type="predicted"/>
<keyword evidence="2" id="KW-0378">Hydrolase</keyword>
<evidence type="ECO:0000256" key="3">
    <source>
        <dbReference type="ARBA" id="ARBA00023098"/>
    </source>
</evidence>
<reference evidence="5 6" key="1">
    <citation type="submission" date="2019-08" db="EMBL/GenBank/DDBJ databases">
        <title>Draft genome sequence of Lysobacter sp. UKS-15.</title>
        <authorList>
            <person name="Im W.-T."/>
        </authorList>
    </citation>
    <scope>NUCLEOTIDE SEQUENCE [LARGE SCALE GENOMIC DNA]</scope>
    <source>
        <strain evidence="5 6">UKS-15</strain>
    </source>
</reference>
<gene>
    <name evidence="5" type="ORF">FW784_03190</name>
</gene>
<evidence type="ECO:0000256" key="1">
    <source>
        <dbReference type="ARBA" id="ARBA00022516"/>
    </source>
</evidence>
<keyword evidence="3" id="KW-0443">Lipid metabolism</keyword>
<dbReference type="EMBL" id="VTRV01000020">
    <property type="protein sequence ID" value="TZF90974.1"/>
    <property type="molecule type" value="Genomic_DNA"/>
</dbReference>
<dbReference type="Proteomes" id="UP000323164">
    <property type="component" value="Unassembled WGS sequence"/>
</dbReference>
<keyword evidence="1" id="KW-0444">Lipid biosynthesis</keyword>
<dbReference type="OrthoDB" id="8442777at2"/>
<evidence type="ECO:0000256" key="4">
    <source>
        <dbReference type="ARBA" id="ARBA00023160"/>
    </source>
</evidence>
<keyword evidence="4" id="KW-0275">Fatty acid biosynthesis</keyword>
<dbReference type="GO" id="GO:0006633">
    <property type="term" value="P:fatty acid biosynthetic process"/>
    <property type="evidence" value="ECO:0007669"/>
    <property type="project" value="UniProtKB-KW"/>
</dbReference>
<name>A0A5D8ZE91_9GAMM</name>
<keyword evidence="4" id="KW-0276">Fatty acid metabolism</keyword>
<dbReference type="Pfam" id="PF04336">
    <property type="entry name" value="ACP_PD"/>
    <property type="match status" value="1"/>
</dbReference>
<dbReference type="GO" id="GO:0008770">
    <property type="term" value="F:[acyl-carrier-protein] phosphodiesterase activity"/>
    <property type="evidence" value="ECO:0007669"/>
    <property type="project" value="InterPro"/>
</dbReference>
<comment type="caution">
    <text evidence="5">The sequence shown here is derived from an EMBL/GenBank/DDBJ whole genome shotgun (WGS) entry which is preliminary data.</text>
</comment>
<sequence length="206" mass="23320">MNWLAHLYLARYSDEALLGALLGDFALGSSGLERFGRVEHREILLHRRIDRFTDTHPVVTALREAFPEGRRRYAGIVLDVHFDHLLASQWSRWTASDADAVSLDAFTSRVYTMLDTRVDDLPPRLHAIAPAMAARDWLGSYRERASVDRAVTRMATRLSRKGDRLIACLDDLERIESVASAGFEKFFPALVEFVDAQRRQGSFGDA</sequence>
<protein>
    <submittedName>
        <fullName evidence="5">DUF479 domain-containing protein</fullName>
    </submittedName>
</protein>